<dbReference type="EMBL" id="CP036339">
    <property type="protein sequence ID" value="QDT71566.1"/>
    <property type="molecule type" value="Genomic_DNA"/>
</dbReference>
<feature type="signal peptide" evidence="1">
    <location>
        <begin position="1"/>
        <end position="19"/>
    </location>
</feature>
<evidence type="ECO:0000256" key="1">
    <source>
        <dbReference type="SAM" id="SignalP"/>
    </source>
</evidence>
<organism evidence="3 4">
    <name type="scientific">Lacipirellula limnantheis</name>
    <dbReference type="NCBI Taxonomy" id="2528024"/>
    <lineage>
        <taxon>Bacteria</taxon>
        <taxon>Pseudomonadati</taxon>
        <taxon>Planctomycetota</taxon>
        <taxon>Planctomycetia</taxon>
        <taxon>Pirellulales</taxon>
        <taxon>Lacipirellulaceae</taxon>
        <taxon>Lacipirellula</taxon>
    </lineage>
</organism>
<dbReference type="SUPFAM" id="SSF50998">
    <property type="entry name" value="Quinoprotein alcohol dehydrogenase-like"/>
    <property type="match status" value="1"/>
</dbReference>
<evidence type="ECO:0000313" key="3">
    <source>
        <dbReference type="EMBL" id="QDT71566.1"/>
    </source>
</evidence>
<dbReference type="SMART" id="SM00564">
    <property type="entry name" value="PQQ"/>
    <property type="match status" value="5"/>
</dbReference>
<feature type="domain" description="Pyrrolo-quinoline quinone repeat" evidence="2">
    <location>
        <begin position="42"/>
        <end position="176"/>
    </location>
</feature>
<dbReference type="KEGG" id="llh:I41_07260"/>
<keyword evidence="1" id="KW-0732">Signal</keyword>
<accession>A0A517TT69</accession>
<keyword evidence="4" id="KW-1185">Reference proteome</keyword>
<evidence type="ECO:0000259" key="2">
    <source>
        <dbReference type="Pfam" id="PF13360"/>
    </source>
</evidence>
<name>A0A517TT69_9BACT</name>
<proteinExistence type="predicted"/>
<dbReference type="OrthoDB" id="244732at2"/>
<dbReference type="Gene3D" id="2.130.10.10">
    <property type="entry name" value="YVTN repeat-like/Quinoprotein amine dehydrogenase"/>
    <property type="match status" value="2"/>
</dbReference>
<dbReference type="RefSeq" id="WP_145430935.1">
    <property type="nucleotide sequence ID" value="NZ_CP036339.1"/>
</dbReference>
<sequence length="403" mass="43755" precursor="true">MRTFALILCLLFVSRAARAEDWRQFRGNDSSGVGAGENLPTKLDDPQTLKWKAELPGRGLSGPVVVGNRIFLTASSGYRDDRLHVLCFSTETGEPLWDRQFKATGRTVCHESMCMATPQACSDGERIYAYYSCNDVICLDLDGQLIWYRGLGHDFPNASSSLGMSSSPVVSDGALVLQLDTDSESFATGLDALTGATLWKHDREKSAIHASPTLYHPSGGNAAEVILQSKKSLQAIEPRTGKIKWEVEQPCGSVASSTIAGDLVVAPLRELTVLRPSESAPVPEVVWSDSKLSPDTPTPVAYEDRVYVLKDSILSCADLATGKPEWQMRLKCKQAYASPLAGNGHLYLADENGVLQTIELGGEKGKIASRLELGETIMCTPALAGEAFYVRSDKHLWKFAAPN</sequence>
<dbReference type="InterPro" id="IPR002372">
    <property type="entry name" value="PQQ_rpt_dom"/>
</dbReference>
<protein>
    <submittedName>
        <fullName evidence="3">Outer membrane biogenesis protein BamB</fullName>
    </submittedName>
</protein>
<reference evidence="3 4" key="1">
    <citation type="submission" date="2019-02" db="EMBL/GenBank/DDBJ databases">
        <title>Deep-cultivation of Planctomycetes and their phenomic and genomic characterization uncovers novel biology.</title>
        <authorList>
            <person name="Wiegand S."/>
            <person name="Jogler M."/>
            <person name="Boedeker C."/>
            <person name="Pinto D."/>
            <person name="Vollmers J."/>
            <person name="Rivas-Marin E."/>
            <person name="Kohn T."/>
            <person name="Peeters S.H."/>
            <person name="Heuer A."/>
            <person name="Rast P."/>
            <person name="Oberbeckmann S."/>
            <person name="Bunk B."/>
            <person name="Jeske O."/>
            <person name="Meyerdierks A."/>
            <person name="Storesund J.E."/>
            <person name="Kallscheuer N."/>
            <person name="Luecker S."/>
            <person name="Lage O.M."/>
            <person name="Pohl T."/>
            <person name="Merkel B.J."/>
            <person name="Hornburger P."/>
            <person name="Mueller R.-W."/>
            <person name="Bruemmer F."/>
            <person name="Labrenz M."/>
            <person name="Spormann A.M."/>
            <person name="Op den Camp H."/>
            <person name="Overmann J."/>
            <person name="Amann R."/>
            <person name="Jetten M.S.M."/>
            <person name="Mascher T."/>
            <person name="Medema M.H."/>
            <person name="Devos D.P."/>
            <person name="Kaster A.-K."/>
            <person name="Ovreas L."/>
            <person name="Rohde M."/>
            <person name="Galperin M.Y."/>
            <person name="Jogler C."/>
        </authorList>
    </citation>
    <scope>NUCLEOTIDE SEQUENCE [LARGE SCALE GENOMIC DNA]</scope>
    <source>
        <strain evidence="3 4">I41</strain>
    </source>
</reference>
<feature type="domain" description="Pyrrolo-quinoline quinone repeat" evidence="2">
    <location>
        <begin position="189"/>
        <end position="277"/>
    </location>
</feature>
<dbReference type="InterPro" id="IPR018391">
    <property type="entry name" value="PQQ_b-propeller_rpt"/>
</dbReference>
<dbReference type="PANTHER" id="PTHR34512">
    <property type="entry name" value="CELL SURFACE PROTEIN"/>
    <property type="match status" value="1"/>
</dbReference>
<dbReference type="PANTHER" id="PTHR34512:SF30">
    <property type="entry name" value="OUTER MEMBRANE PROTEIN ASSEMBLY FACTOR BAMB"/>
    <property type="match status" value="1"/>
</dbReference>
<gene>
    <name evidence="3" type="ORF">I41_07260</name>
</gene>
<dbReference type="InterPro" id="IPR015943">
    <property type="entry name" value="WD40/YVTN_repeat-like_dom_sf"/>
</dbReference>
<dbReference type="Proteomes" id="UP000317909">
    <property type="component" value="Chromosome"/>
</dbReference>
<feature type="chain" id="PRO_5021965056" evidence="1">
    <location>
        <begin position="20"/>
        <end position="403"/>
    </location>
</feature>
<evidence type="ECO:0000313" key="4">
    <source>
        <dbReference type="Proteomes" id="UP000317909"/>
    </source>
</evidence>
<dbReference type="AlphaFoldDB" id="A0A517TT69"/>
<dbReference type="Pfam" id="PF13360">
    <property type="entry name" value="PQQ_2"/>
    <property type="match status" value="3"/>
</dbReference>
<feature type="domain" description="Pyrrolo-quinoline quinone repeat" evidence="2">
    <location>
        <begin position="285"/>
        <end position="359"/>
    </location>
</feature>
<dbReference type="InterPro" id="IPR011047">
    <property type="entry name" value="Quinoprotein_ADH-like_sf"/>
</dbReference>